<proteinExistence type="inferred from homology"/>
<evidence type="ECO:0000256" key="4">
    <source>
        <dbReference type="ARBA" id="ARBA00022989"/>
    </source>
</evidence>
<evidence type="ECO:0000256" key="3">
    <source>
        <dbReference type="ARBA" id="ARBA00022692"/>
    </source>
</evidence>
<dbReference type="GO" id="GO:0016020">
    <property type="term" value="C:membrane"/>
    <property type="evidence" value="ECO:0007669"/>
    <property type="project" value="UniProtKB-SubCell"/>
</dbReference>
<evidence type="ECO:0000256" key="5">
    <source>
        <dbReference type="ARBA" id="ARBA00023136"/>
    </source>
</evidence>
<dbReference type="SUPFAM" id="SSF103473">
    <property type="entry name" value="MFS general substrate transporter"/>
    <property type="match status" value="1"/>
</dbReference>
<dbReference type="Gene3D" id="1.20.1250.20">
    <property type="entry name" value="MFS general substrate transporter like domains"/>
    <property type="match status" value="3"/>
</dbReference>
<feature type="transmembrane region" description="Helical" evidence="6">
    <location>
        <begin position="345"/>
        <end position="364"/>
    </location>
</feature>
<dbReference type="InterPro" id="IPR024989">
    <property type="entry name" value="MFS_assoc_dom"/>
</dbReference>
<gene>
    <name evidence="8" type="ORF">SK128_013082</name>
</gene>
<dbReference type="InterPro" id="IPR036259">
    <property type="entry name" value="MFS_trans_sf"/>
</dbReference>
<dbReference type="PANTHER" id="PTHR16172">
    <property type="entry name" value="MAJOR FACILITATOR SUPERFAMILY DOMAIN-CONTAINING PROTEIN 6-LIKE"/>
    <property type="match status" value="1"/>
</dbReference>
<reference evidence="8 9" key="1">
    <citation type="submission" date="2023-11" db="EMBL/GenBank/DDBJ databases">
        <title>Halocaridina rubra genome assembly.</title>
        <authorList>
            <person name="Smith C."/>
        </authorList>
    </citation>
    <scope>NUCLEOTIDE SEQUENCE [LARGE SCALE GENOMIC DNA]</scope>
    <source>
        <strain evidence="8">EP-1</strain>
        <tissue evidence="8">Whole</tissue>
    </source>
</reference>
<feature type="transmembrane region" description="Helical" evidence="6">
    <location>
        <begin position="419"/>
        <end position="438"/>
    </location>
</feature>
<feature type="transmembrane region" description="Helical" evidence="6">
    <location>
        <begin position="450"/>
        <end position="469"/>
    </location>
</feature>
<organism evidence="8 9">
    <name type="scientific">Halocaridina rubra</name>
    <name type="common">Hawaiian red shrimp</name>
    <dbReference type="NCBI Taxonomy" id="373956"/>
    <lineage>
        <taxon>Eukaryota</taxon>
        <taxon>Metazoa</taxon>
        <taxon>Ecdysozoa</taxon>
        <taxon>Arthropoda</taxon>
        <taxon>Crustacea</taxon>
        <taxon>Multicrustacea</taxon>
        <taxon>Malacostraca</taxon>
        <taxon>Eumalacostraca</taxon>
        <taxon>Eucarida</taxon>
        <taxon>Decapoda</taxon>
        <taxon>Pleocyemata</taxon>
        <taxon>Caridea</taxon>
        <taxon>Atyoidea</taxon>
        <taxon>Atyidae</taxon>
        <taxon>Halocaridina</taxon>
    </lineage>
</organism>
<keyword evidence="3 6" id="KW-0812">Transmembrane</keyword>
<dbReference type="PANTHER" id="PTHR16172:SF41">
    <property type="entry name" value="MAJOR FACILITATOR SUPERFAMILY DOMAIN-CONTAINING PROTEIN 6-LIKE"/>
    <property type="match status" value="1"/>
</dbReference>
<feature type="transmembrane region" description="Helical" evidence="6">
    <location>
        <begin position="70"/>
        <end position="88"/>
    </location>
</feature>
<evidence type="ECO:0000313" key="9">
    <source>
        <dbReference type="Proteomes" id="UP001381693"/>
    </source>
</evidence>
<evidence type="ECO:0000256" key="1">
    <source>
        <dbReference type="ARBA" id="ARBA00004141"/>
    </source>
</evidence>
<accession>A0AAN8XHA8</accession>
<evidence type="ECO:0000313" key="8">
    <source>
        <dbReference type="EMBL" id="KAK7080308.1"/>
    </source>
</evidence>
<feature type="transmembrane region" description="Helical" evidence="6">
    <location>
        <begin position="36"/>
        <end position="58"/>
    </location>
</feature>
<dbReference type="EMBL" id="JAXCGZ010005995">
    <property type="protein sequence ID" value="KAK7080308.1"/>
    <property type="molecule type" value="Genomic_DNA"/>
</dbReference>
<evidence type="ECO:0000256" key="6">
    <source>
        <dbReference type="SAM" id="Phobius"/>
    </source>
</evidence>
<protein>
    <recommendedName>
        <fullName evidence="7">Major facilitator superfamily associated domain-containing protein</fullName>
    </recommendedName>
</protein>
<feature type="transmembrane region" description="Helical" evidence="6">
    <location>
        <begin position="385"/>
        <end position="407"/>
    </location>
</feature>
<sequence>KEKEAYASGNKNSGSDACRSWLAWLRNEMKWNKKLITLKVILFFFSGGATSFLPFLTLHMQQLGITVREIAIIYAFLPIASLLGPPTSGIFADKFGKYKIVLMINMVLTTIFHCMLLYVPSRPRNSLTFSCGTDGHQLTWDLCDNCHNDRNGSNLDLVLRNCKFLCESPPENINLCYDLGTNSSTCQTFSVNEEIKINGTLFSRREADVCVHHWYDLMHEENVFQGLNCISNCPVQCQVSGKPRCHDPEDPSNDPHTFWAYFALRMVATFFLASSFTMLVTNPDNKFSSLHQDATTLAVIKDHDGDFGKQRVLNMLGQALVPLVAGILVDFHSKSIGYSDYMPSLYLGAALTFISAVLVIRLNFRVDKAGEHFLSDLRKLITKPEIDMFLVMILIQGSNWGFIESYLFVYLKQLNAPNYLLGLTLTVGCIVGVPVMYIADKFVNKVGRHVVFIISFVTYAMRQFGYANIE</sequence>
<feature type="transmembrane region" description="Helical" evidence="6">
    <location>
        <begin position="312"/>
        <end position="333"/>
    </location>
</feature>
<evidence type="ECO:0000256" key="2">
    <source>
        <dbReference type="ARBA" id="ARBA00005241"/>
    </source>
</evidence>
<feature type="domain" description="Major facilitator superfamily associated" evidence="7">
    <location>
        <begin position="35"/>
        <end position="469"/>
    </location>
</feature>
<dbReference type="InterPro" id="IPR051717">
    <property type="entry name" value="MFS_MFSD6"/>
</dbReference>
<feature type="transmembrane region" description="Helical" evidence="6">
    <location>
        <begin position="100"/>
        <end position="119"/>
    </location>
</feature>
<keyword evidence="5 6" id="KW-0472">Membrane</keyword>
<name>A0AAN8XHA8_HALRR</name>
<comment type="similarity">
    <text evidence="2">Belongs to the major facilitator superfamily. MFSD6 family.</text>
</comment>
<comment type="caution">
    <text evidence="8">The sequence shown here is derived from an EMBL/GenBank/DDBJ whole genome shotgun (WGS) entry which is preliminary data.</text>
</comment>
<keyword evidence="9" id="KW-1185">Reference proteome</keyword>
<evidence type="ECO:0000259" key="7">
    <source>
        <dbReference type="Pfam" id="PF12832"/>
    </source>
</evidence>
<comment type="subcellular location">
    <subcellularLocation>
        <location evidence="1">Membrane</location>
        <topology evidence="1">Multi-pass membrane protein</topology>
    </subcellularLocation>
</comment>
<dbReference type="Pfam" id="PF12832">
    <property type="entry name" value="MFS_1_like"/>
    <property type="match status" value="1"/>
</dbReference>
<dbReference type="AlphaFoldDB" id="A0AAN8XHA8"/>
<dbReference type="Proteomes" id="UP001381693">
    <property type="component" value="Unassembled WGS sequence"/>
</dbReference>
<feature type="transmembrane region" description="Helical" evidence="6">
    <location>
        <begin position="258"/>
        <end position="280"/>
    </location>
</feature>
<keyword evidence="4 6" id="KW-1133">Transmembrane helix</keyword>
<feature type="non-terminal residue" evidence="8">
    <location>
        <position position="1"/>
    </location>
</feature>